<evidence type="ECO:0000256" key="2">
    <source>
        <dbReference type="PROSITE-ProRule" id="PRU00169"/>
    </source>
</evidence>
<evidence type="ECO:0000313" key="9">
    <source>
        <dbReference type="Proteomes" id="UP000694228"/>
    </source>
</evidence>
<dbReference type="PROSITE" id="PS50113">
    <property type="entry name" value="PAC"/>
    <property type="match status" value="1"/>
</dbReference>
<dbReference type="PANTHER" id="PTHR43547:SF2">
    <property type="entry name" value="HYBRID SIGNAL TRANSDUCTION HISTIDINE KINASE C"/>
    <property type="match status" value="1"/>
</dbReference>
<dbReference type="GO" id="GO:0006355">
    <property type="term" value="P:regulation of DNA-templated transcription"/>
    <property type="evidence" value="ECO:0007669"/>
    <property type="project" value="InterPro"/>
</dbReference>
<feature type="domain" description="PAS" evidence="6">
    <location>
        <begin position="141"/>
        <end position="181"/>
    </location>
</feature>
<dbReference type="InterPro" id="IPR005467">
    <property type="entry name" value="His_kinase_dom"/>
</dbReference>
<dbReference type="SMART" id="SM00091">
    <property type="entry name" value="PAS"/>
    <property type="match status" value="2"/>
</dbReference>
<feature type="coiled-coil region" evidence="3">
    <location>
        <begin position="264"/>
        <end position="302"/>
    </location>
</feature>
<dbReference type="AlphaFoldDB" id="A0A8F5VPC9"/>
<evidence type="ECO:0000256" key="3">
    <source>
        <dbReference type="SAM" id="Coils"/>
    </source>
</evidence>
<dbReference type="InterPro" id="IPR003594">
    <property type="entry name" value="HATPase_dom"/>
</dbReference>
<evidence type="ECO:0000259" key="7">
    <source>
        <dbReference type="PROSITE" id="PS50113"/>
    </source>
</evidence>
<dbReference type="SMART" id="SM00448">
    <property type="entry name" value="REC"/>
    <property type="match status" value="1"/>
</dbReference>
<organism evidence="8 9">
    <name type="scientific">Methanospirillum hungatei</name>
    <dbReference type="NCBI Taxonomy" id="2203"/>
    <lineage>
        <taxon>Archaea</taxon>
        <taxon>Methanobacteriati</taxon>
        <taxon>Methanobacteriota</taxon>
        <taxon>Stenosarchaea group</taxon>
        <taxon>Methanomicrobia</taxon>
        <taxon>Methanomicrobiales</taxon>
        <taxon>Methanospirillaceae</taxon>
        <taxon>Methanospirillum</taxon>
    </lineage>
</organism>
<evidence type="ECO:0000259" key="6">
    <source>
        <dbReference type="PROSITE" id="PS50112"/>
    </source>
</evidence>
<feature type="domain" description="Response regulatory" evidence="5">
    <location>
        <begin position="3"/>
        <end position="118"/>
    </location>
</feature>
<dbReference type="PANTHER" id="PTHR43547">
    <property type="entry name" value="TWO-COMPONENT HISTIDINE KINASE"/>
    <property type="match status" value="1"/>
</dbReference>
<reference evidence="8 9" key="1">
    <citation type="submission" date="2021-06" db="EMBL/GenBank/DDBJ databases">
        <title>Complete genome sequence of the secondary alcohol utilizing methanogen Methanospirillum hungatei strain GP1.</title>
        <authorList>
            <person name="Day L.A."/>
            <person name="Costa K.C."/>
        </authorList>
    </citation>
    <scope>NUCLEOTIDE SEQUENCE [LARGE SCALE GENOMIC DNA]</scope>
    <source>
        <strain evidence="8 9">GP1</strain>
    </source>
</reference>
<dbReference type="Proteomes" id="UP000694228">
    <property type="component" value="Chromosome"/>
</dbReference>
<dbReference type="Pfam" id="PF00072">
    <property type="entry name" value="Response_reg"/>
    <property type="match status" value="1"/>
</dbReference>
<name>A0A8F5VPC9_METHU</name>
<feature type="domain" description="Histidine kinase" evidence="4">
    <location>
        <begin position="540"/>
        <end position="638"/>
    </location>
</feature>
<dbReference type="PROSITE" id="PS50109">
    <property type="entry name" value="HIS_KIN"/>
    <property type="match status" value="1"/>
</dbReference>
<feature type="domain" description="PAC" evidence="7">
    <location>
        <begin position="223"/>
        <end position="273"/>
    </location>
</feature>
<dbReference type="OrthoDB" id="230688at2157"/>
<dbReference type="CDD" id="cd00075">
    <property type="entry name" value="HATPase"/>
    <property type="match status" value="1"/>
</dbReference>
<dbReference type="NCBIfam" id="TIGR00229">
    <property type="entry name" value="sensory_box"/>
    <property type="match status" value="2"/>
</dbReference>
<sequence length="641" mass="73625">MYSVLYVDDEPDLLELGQVFLQKYWNLSVTTVSSPEEAFHYLKISTFDIIISDYQMPTMDGITFLKNLRKSQFYEPFILFTGKGREEVVIDAINSGADFYLQKGGPPKSQFTELFNMIQKAVGKRRAELELQRVSYQSKAIINHLPDPTFAINEQRVIIAWNKEMESLTGFHELEMIGRNLSEYSQVIFGMPRLSLADYILSPEIPIQKWYYHIHSDARTVTAETQMDIGSLQDRTVWIKASPLYDEHDCTIGAIETLRDITIRKELELELQRKYEELASSYEEIAAQNEEIRASFDEIEKQKDLLSKSERKFRGFIEHLPDGVIIHHNDHIHYVNPMAAHILGYSDPAELTGVGSLDVVHPRCRDQLSYRISRTGTIENPFVKEFFLKKDGSEVPVEVAAISMSMEDSISVMTIFRDITKEFERKTALLQAQNKLKILSSITRHDIKNELATIMAIVDLVSSGDIPESEAELLKRAINPCKNILDQLQTTFEYQTIGILEPNWFYLRSLCYNAAKYHRVEPTIYSFIGENVQIFADPLIEKVFENLIDNTIRHGKDVQSVRFRSERRNGDLYVLYEDDGGGVPDTEKHKIFEEGFGKNTGLGLFLIKEILAMTGISICECGEHGKGVRFEMYIPQGKWRI</sequence>
<keyword evidence="1 2" id="KW-0597">Phosphoprotein</keyword>
<evidence type="ECO:0000313" key="8">
    <source>
        <dbReference type="EMBL" id="QXO95438.1"/>
    </source>
</evidence>
<accession>A0A8F5VPC9</accession>
<dbReference type="Pfam" id="PF02518">
    <property type="entry name" value="HATPase_c"/>
    <property type="match status" value="1"/>
</dbReference>
<dbReference type="EMBL" id="CP077107">
    <property type="protein sequence ID" value="QXO95438.1"/>
    <property type="molecule type" value="Genomic_DNA"/>
</dbReference>
<feature type="modified residue" description="4-aspartylphosphate" evidence="2">
    <location>
        <position position="53"/>
    </location>
</feature>
<dbReference type="Pfam" id="PF00989">
    <property type="entry name" value="PAS"/>
    <property type="match status" value="1"/>
</dbReference>
<gene>
    <name evidence="8" type="ORF">KSK55_03285</name>
</gene>
<dbReference type="CDD" id="cd00130">
    <property type="entry name" value="PAS"/>
    <property type="match status" value="2"/>
</dbReference>
<dbReference type="Pfam" id="PF13188">
    <property type="entry name" value="PAS_8"/>
    <property type="match status" value="1"/>
</dbReference>
<dbReference type="InterPro" id="IPR001789">
    <property type="entry name" value="Sig_transdc_resp-reg_receiver"/>
</dbReference>
<dbReference type="InterPro" id="IPR000700">
    <property type="entry name" value="PAS-assoc_C"/>
</dbReference>
<proteinExistence type="predicted"/>
<dbReference type="SMART" id="SM00387">
    <property type="entry name" value="HATPase_c"/>
    <property type="match status" value="1"/>
</dbReference>
<dbReference type="GO" id="GO:0000155">
    <property type="term" value="F:phosphorelay sensor kinase activity"/>
    <property type="evidence" value="ECO:0007669"/>
    <property type="project" value="TreeGrafter"/>
</dbReference>
<dbReference type="PROSITE" id="PS50110">
    <property type="entry name" value="RESPONSE_REGULATORY"/>
    <property type="match status" value="1"/>
</dbReference>
<evidence type="ECO:0000256" key="1">
    <source>
        <dbReference type="ARBA" id="ARBA00022553"/>
    </source>
</evidence>
<dbReference type="PROSITE" id="PS50112">
    <property type="entry name" value="PAS"/>
    <property type="match status" value="1"/>
</dbReference>
<keyword evidence="3" id="KW-0175">Coiled coil</keyword>
<dbReference type="InterPro" id="IPR000014">
    <property type="entry name" value="PAS"/>
</dbReference>
<dbReference type="CDD" id="cd00156">
    <property type="entry name" value="REC"/>
    <property type="match status" value="1"/>
</dbReference>
<evidence type="ECO:0000259" key="4">
    <source>
        <dbReference type="PROSITE" id="PS50109"/>
    </source>
</evidence>
<evidence type="ECO:0000259" key="5">
    <source>
        <dbReference type="PROSITE" id="PS50110"/>
    </source>
</evidence>
<dbReference type="InterPro" id="IPR013767">
    <property type="entry name" value="PAS_fold"/>
</dbReference>
<protein>
    <submittedName>
        <fullName evidence="8">PAS domain S-box protein</fullName>
    </submittedName>
</protein>